<keyword evidence="1" id="KW-1133">Transmembrane helix</keyword>
<proteinExistence type="predicted"/>
<keyword evidence="3" id="KW-1185">Reference proteome</keyword>
<keyword evidence="1" id="KW-0812">Transmembrane</keyword>
<dbReference type="EMBL" id="JAPQKO010000001">
    <property type="protein sequence ID" value="KAJ5183416.1"/>
    <property type="molecule type" value="Genomic_DNA"/>
</dbReference>
<reference evidence="2" key="1">
    <citation type="submission" date="2022-11" db="EMBL/GenBank/DDBJ databases">
        <authorList>
            <person name="Petersen C."/>
        </authorList>
    </citation>
    <scope>NUCLEOTIDE SEQUENCE</scope>
    <source>
        <strain evidence="2">IBT 21917</strain>
    </source>
</reference>
<feature type="transmembrane region" description="Helical" evidence="1">
    <location>
        <begin position="284"/>
        <end position="307"/>
    </location>
</feature>
<name>A0A9W9LZ23_9EURO</name>
<sequence length="493" mass="55059">MVDAVDIESGPVDLCIIAMVQSQVEKTEKTATWEHLGGRIVADGLSHAFQARHDRACTGVQSTDDHLTSTTRSTPFFKPLEIHRQVVTTATVSFVKHSADPSSASEHFSKIHSHGSRASLLGGGSFDPSFRPGPGGFRAREGYVPDAPNTSPRKCYIPNTQWTWSFAIVTLVQTIVTLALEIYVFANFQIQERPIANKSPSSKTIPTFLALYSFGFLYELVLVYDALRMKNTIQIIGLCLCNVGLLVYGAVQVQQIRTAVAVLADGGADGAAIPWEVWSQSEPFLIIIPCIVALGSVLMTFVAWKLYDEFAWTIYKHISADLRMKRRYLTYQIYIALLKFDFFFFLGFTVQFLVVVSSDKPDAEFYLTIIAVPVTIIILACGALFVRRETLFGMLIIILLFFAAMAYFCFKLFRMYAPATRQKYLPAQASMTFFAIITIVLIVITIINACMCAHNFNRGLKPHINRKKNRSEEKTTELSSNIGAQVPSRMMID</sequence>
<feature type="transmembrane region" description="Helical" evidence="1">
    <location>
        <begin position="162"/>
        <end position="186"/>
    </location>
</feature>
<evidence type="ECO:0000256" key="1">
    <source>
        <dbReference type="SAM" id="Phobius"/>
    </source>
</evidence>
<feature type="transmembrane region" description="Helical" evidence="1">
    <location>
        <begin position="392"/>
        <end position="413"/>
    </location>
</feature>
<dbReference type="GO" id="GO:0005794">
    <property type="term" value="C:Golgi apparatus"/>
    <property type="evidence" value="ECO:0007669"/>
    <property type="project" value="TreeGrafter"/>
</dbReference>
<feature type="transmembrane region" description="Helical" evidence="1">
    <location>
        <begin position="328"/>
        <end position="353"/>
    </location>
</feature>
<dbReference type="PANTHER" id="PTHR34391">
    <property type="entry name" value="UPF0658 GOLGI APPARATUS MEMBRANE PROTEIN C1952.10C-RELATED"/>
    <property type="match status" value="1"/>
</dbReference>
<keyword evidence="1" id="KW-0472">Membrane</keyword>
<dbReference type="InterPro" id="IPR040410">
    <property type="entry name" value="UPF0658_Golgi"/>
</dbReference>
<evidence type="ECO:0000313" key="3">
    <source>
        <dbReference type="Proteomes" id="UP001146351"/>
    </source>
</evidence>
<feature type="transmembrane region" description="Helical" evidence="1">
    <location>
        <begin position="207"/>
        <end position="227"/>
    </location>
</feature>
<dbReference type="Proteomes" id="UP001146351">
    <property type="component" value="Unassembled WGS sequence"/>
</dbReference>
<feature type="transmembrane region" description="Helical" evidence="1">
    <location>
        <begin position="365"/>
        <end position="385"/>
    </location>
</feature>
<organism evidence="2 3">
    <name type="scientific">Penicillium capsulatum</name>
    <dbReference type="NCBI Taxonomy" id="69766"/>
    <lineage>
        <taxon>Eukaryota</taxon>
        <taxon>Fungi</taxon>
        <taxon>Dikarya</taxon>
        <taxon>Ascomycota</taxon>
        <taxon>Pezizomycotina</taxon>
        <taxon>Eurotiomycetes</taxon>
        <taxon>Eurotiomycetidae</taxon>
        <taxon>Eurotiales</taxon>
        <taxon>Aspergillaceae</taxon>
        <taxon>Penicillium</taxon>
    </lineage>
</organism>
<accession>A0A9W9LZ23</accession>
<feature type="transmembrane region" description="Helical" evidence="1">
    <location>
        <begin position="233"/>
        <end position="251"/>
    </location>
</feature>
<dbReference type="AlphaFoldDB" id="A0A9W9LZ23"/>
<reference evidence="2" key="2">
    <citation type="journal article" date="2023" name="IMA Fungus">
        <title>Comparative genomic study of the Penicillium genus elucidates a diverse pangenome and 15 lateral gene transfer events.</title>
        <authorList>
            <person name="Petersen C."/>
            <person name="Sorensen T."/>
            <person name="Nielsen M.R."/>
            <person name="Sondergaard T.E."/>
            <person name="Sorensen J.L."/>
            <person name="Fitzpatrick D.A."/>
            <person name="Frisvad J.C."/>
            <person name="Nielsen K.L."/>
        </authorList>
    </citation>
    <scope>NUCLEOTIDE SEQUENCE</scope>
    <source>
        <strain evidence="2">IBT 21917</strain>
    </source>
</reference>
<evidence type="ECO:0000313" key="2">
    <source>
        <dbReference type="EMBL" id="KAJ5183416.1"/>
    </source>
</evidence>
<comment type="caution">
    <text evidence="2">The sequence shown here is derived from an EMBL/GenBank/DDBJ whole genome shotgun (WGS) entry which is preliminary data.</text>
</comment>
<protein>
    <submittedName>
        <fullName evidence="2">Uncharacterized protein</fullName>
    </submittedName>
</protein>
<dbReference type="PANTHER" id="PTHR34391:SF1">
    <property type="entry name" value="UPF0658 GOLGI APPARATUS MEMBRANE PROTEIN C1952.10C-RELATED"/>
    <property type="match status" value="1"/>
</dbReference>
<feature type="transmembrane region" description="Helical" evidence="1">
    <location>
        <begin position="433"/>
        <end position="456"/>
    </location>
</feature>
<gene>
    <name evidence="2" type="ORF">N7492_001032</name>
</gene>
<dbReference type="OrthoDB" id="2448307at2759"/>